<dbReference type="RefSeq" id="YP_004323892.1">
    <property type="nucleotide sequence ID" value="NC_015286.1"/>
</dbReference>
<organism evidence="1 2">
    <name type="scientific">Synechococcus phage Syn19</name>
    <dbReference type="NCBI Taxonomy" id="445684"/>
    <lineage>
        <taxon>Viruses</taxon>
        <taxon>Duplodnaviria</taxon>
        <taxon>Heunggongvirae</taxon>
        <taxon>Uroviricota</taxon>
        <taxon>Caudoviricetes</taxon>
        <taxon>Pantevenvirales</taxon>
        <taxon>Kyanoviridae</taxon>
        <taxon>Pontusvirus</taxon>
        <taxon>Pontusvirus syn19</taxon>
    </lineage>
</organism>
<proteinExistence type="predicted"/>
<name>E3SQ24_9CAUD</name>
<evidence type="ECO:0000313" key="2">
    <source>
        <dbReference type="Proteomes" id="UP000006535"/>
    </source>
</evidence>
<sequence length="52" mass="6210">MEQPFLMEKLMSCNTNEEIMESLFEQVQEEYPDLPIEQQATIASQRFWNLAQ</sequence>
<reference evidence="1 2" key="1">
    <citation type="journal article" date="2010" name="Environ. Microbiol.">
        <title>Genomic analysis of oceanic cyanobacterial myoviruses compared with T4-like myoviruses from diverse hosts and environments.</title>
        <authorList>
            <person name="Sullivan M.B."/>
            <person name="Huang K.H."/>
            <person name="Ignacio-Espinoza J.C."/>
            <person name="Berlin A.M."/>
            <person name="Kelly L."/>
            <person name="Weigele P.R."/>
            <person name="DeFrancesco A.S."/>
            <person name="Kern S.E."/>
            <person name="Thompson L.R."/>
            <person name="Young S."/>
            <person name="Yandava C."/>
            <person name="Fu R."/>
            <person name="Krastins B."/>
            <person name="Chase M."/>
            <person name="Sarracino D."/>
            <person name="Osburne M.S."/>
            <person name="Henn M.R."/>
            <person name="Chisholm S.W."/>
        </authorList>
    </citation>
    <scope>NUCLEOTIDE SEQUENCE [LARGE SCALE GENOMIC DNA]</scope>
    <source>
        <strain evidence="1">Syn19</strain>
    </source>
</reference>
<dbReference type="Proteomes" id="UP000006535">
    <property type="component" value="Segment"/>
</dbReference>
<accession>E3SQ24</accession>
<dbReference type="GeneID" id="10328510"/>
<dbReference type="EMBL" id="GU071106">
    <property type="protein sequence ID" value="ADO99498.1"/>
    <property type="molecule type" value="Genomic_DNA"/>
</dbReference>
<protein>
    <submittedName>
        <fullName evidence="1">Uncharacterized protein</fullName>
    </submittedName>
</protein>
<dbReference type="OrthoDB" id="27392at10239"/>
<evidence type="ECO:0000313" key="1">
    <source>
        <dbReference type="EMBL" id="ADO99498.1"/>
    </source>
</evidence>
<dbReference type="KEGG" id="vg:10328510"/>
<gene>
    <name evidence="1" type="ORF">Syn19_059</name>
</gene>
<keyword evidence="2" id="KW-1185">Reference proteome</keyword>